<evidence type="ECO:0000256" key="12">
    <source>
        <dbReference type="ARBA" id="ARBA00033413"/>
    </source>
</evidence>
<dbReference type="EC" id="2.7.6.3" evidence="3"/>
<dbReference type="PANTHER" id="PTHR43071">
    <property type="entry name" value="2-AMINO-4-HYDROXY-6-HYDROXYMETHYLDIHYDROPTERIDINE PYROPHOSPHOKINASE"/>
    <property type="match status" value="1"/>
</dbReference>
<dbReference type="InterPro" id="IPR035907">
    <property type="entry name" value="Hppk_sf"/>
</dbReference>
<dbReference type="SUPFAM" id="SSF55083">
    <property type="entry name" value="6-hydroxymethyl-7,8-dihydropterin pyrophosphokinase, HPPK"/>
    <property type="match status" value="1"/>
</dbReference>
<evidence type="ECO:0000256" key="2">
    <source>
        <dbReference type="ARBA" id="ARBA00005810"/>
    </source>
</evidence>
<accession>A0A5N0T8E4</accession>
<dbReference type="RefSeq" id="WP_150863955.1">
    <property type="nucleotide sequence ID" value="NZ_VYXP01000005.1"/>
</dbReference>
<dbReference type="Proteomes" id="UP000325372">
    <property type="component" value="Unassembled WGS sequence"/>
</dbReference>
<reference evidence="14 15" key="1">
    <citation type="submission" date="2019-09" db="EMBL/GenBank/DDBJ databases">
        <title>Wenzhouxiangella sp. Genome sequencing and assembly.</title>
        <authorList>
            <person name="Zhang R."/>
        </authorList>
    </citation>
    <scope>NUCLEOTIDE SEQUENCE [LARGE SCALE GENOMIC DNA]</scope>
    <source>
        <strain evidence="14 15">W260</strain>
    </source>
</reference>
<evidence type="ECO:0000256" key="4">
    <source>
        <dbReference type="ARBA" id="ARBA00016218"/>
    </source>
</evidence>
<evidence type="ECO:0000313" key="15">
    <source>
        <dbReference type="Proteomes" id="UP000325372"/>
    </source>
</evidence>
<comment type="pathway">
    <text evidence="1">Cofactor biosynthesis; tetrahydrofolate biosynthesis; 2-amino-4-hydroxy-6-hydroxymethyl-7,8-dihydropteridine diphosphate from 7,8-dihydroneopterin triphosphate: step 4/4.</text>
</comment>
<proteinExistence type="inferred from homology"/>
<dbReference type="GO" id="GO:0016301">
    <property type="term" value="F:kinase activity"/>
    <property type="evidence" value="ECO:0007669"/>
    <property type="project" value="UniProtKB-KW"/>
</dbReference>
<dbReference type="InterPro" id="IPR000550">
    <property type="entry name" value="Hppk"/>
</dbReference>
<sequence>MNHAWLGIGSNVDPERNVRYAIDALRTAFPVIELSPLYRSRAVGFEGADFINLVAGVQTAMTPLELRTWLRNLEDNQGRDRGSPKFSNRVIDVDILLYDDTIMNHPDLVLPRPEILRFAHVLRPLADLSPDLAYPGDGRTIAELREWIALDESGLRPIDPGFLAWD</sequence>
<evidence type="ECO:0000256" key="1">
    <source>
        <dbReference type="ARBA" id="ARBA00005051"/>
    </source>
</evidence>
<feature type="domain" description="7,8-dihydro-6-hydroxymethylpterin-pyrophosphokinase" evidence="13">
    <location>
        <begin position="6"/>
        <end position="130"/>
    </location>
</feature>
<keyword evidence="5 14" id="KW-0808">Transferase</keyword>
<keyword evidence="15" id="KW-1185">Reference proteome</keyword>
<dbReference type="EMBL" id="VYXP01000005">
    <property type="protein sequence ID" value="KAA9131305.1"/>
    <property type="molecule type" value="Genomic_DNA"/>
</dbReference>
<evidence type="ECO:0000256" key="8">
    <source>
        <dbReference type="ARBA" id="ARBA00022840"/>
    </source>
</evidence>
<dbReference type="NCBIfam" id="TIGR01498">
    <property type="entry name" value="folK"/>
    <property type="match status" value="1"/>
</dbReference>
<evidence type="ECO:0000256" key="10">
    <source>
        <dbReference type="ARBA" id="ARBA00029409"/>
    </source>
</evidence>
<evidence type="ECO:0000259" key="13">
    <source>
        <dbReference type="Pfam" id="PF01288"/>
    </source>
</evidence>
<dbReference type="GO" id="GO:0005524">
    <property type="term" value="F:ATP binding"/>
    <property type="evidence" value="ECO:0007669"/>
    <property type="project" value="UniProtKB-KW"/>
</dbReference>
<keyword evidence="8" id="KW-0067">ATP-binding</keyword>
<evidence type="ECO:0000256" key="5">
    <source>
        <dbReference type="ARBA" id="ARBA00022679"/>
    </source>
</evidence>
<dbReference type="PANTHER" id="PTHR43071:SF1">
    <property type="entry name" value="2-AMINO-4-HYDROXY-6-HYDROXYMETHYLDIHYDROPTERIDINE PYROPHOSPHOKINASE"/>
    <property type="match status" value="1"/>
</dbReference>
<evidence type="ECO:0000256" key="6">
    <source>
        <dbReference type="ARBA" id="ARBA00022741"/>
    </source>
</evidence>
<comment type="function">
    <text evidence="10">Catalyzes the transfer of pyrophosphate from adenosine triphosphate (ATP) to 6-hydroxymethyl-7,8-dihydropterin, an enzymatic step in folate biosynthesis pathway.</text>
</comment>
<evidence type="ECO:0000256" key="9">
    <source>
        <dbReference type="ARBA" id="ARBA00022909"/>
    </source>
</evidence>
<evidence type="ECO:0000256" key="11">
    <source>
        <dbReference type="ARBA" id="ARBA00029766"/>
    </source>
</evidence>
<dbReference type="GO" id="GO:0046656">
    <property type="term" value="P:folic acid biosynthetic process"/>
    <property type="evidence" value="ECO:0007669"/>
    <property type="project" value="UniProtKB-KW"/>
</dbReference>
<comment type="caution">
    <text evidence="14">The sequence shown here is derived from an EMBL/GenBank/DDBJ whole genome shotgun (WGS) entry which is preliminary data.</text>
</comment>
<comment type="similarity">
    <text evidence="2">Belongs to the HPPK family.</text>
</comment>
<keyword evidence="6" id="KW-0547">Nucleotide-binding</keyword>
<dbReference type="Gene3D" id="3.30.70.560">
    <property type="entry name" value="7,8-Dihydro-6-hydroxymethylpterin-pyrophosphokinase HPPK"/>
    <property type="match status" value="1"/>
</dbReference>
<gene>
    <name evidence="14" type="primary">folK</name>
    <name evidence="14" type="ORF">F3N42_08235</name>
</gene>
<keyword evidence="7 14" id="KW-0418">Kinase</keyword>
<organism evidence="14 15">
    <name type="scientific">Marinihelvus fidelis</name>
    <dbReference type="NCBI Taxonomy" id="2613842"/>
    <lineage>
        <taxon>Bacteria</taxon>
        <taxon>Pseudomonadati</taxon>
        <taxon>Pseudomonadota</taxon>
        <taxon>Gammaproteobacteria</taxon>
        <taxon>Chromatiales</taxon>
        <taxon>Wenzhouxiangellaceae</taxon>
        <taxon>Marinihelvus</taxon>
    </lineage>
</organism>
<dbReference type="UniPathway" id="UPA00077">
    <property type="reaction ID" value="UER00155"/>
</dbReference>
<dbReference type="Pfam" id="PF01288">
    <property type="entry name" value="HPPK"/>
    <property type="match status" value="1"/>
</dbReference>
<evidence type="ECO:0000313" key="14">
    <source>
        <dbReference type="EMBL" id="KAA9131305.1"/>
    </source>
</evidence>
<evidence type="ECO:0000256" key="7">
    <source>
        <dbReference type="ARBA" id="ARBA00022777"/>
    </source>
</evidence>
<keyword evidence="9" id="KW-0289">Folate biosynthesis</keyword>
<dbReference type="GO" id="GO:0046654">
    <property type="term" value="P:tetrahydrofolate biosynthetic process"/>
    <property type="evidence" value="ECO:0007669"/>
    <property type="project" value="UniProtKB-UniPathway"/>
</dbReference>
<dbReference type="GO" id="GO:0003848">
    <property type="term" value="F:2-amino-4-hydroxy-6-hydroxymethyldihydropteridine diphosphokinase activity"/>
    <property type="evidence" value="ECO:0007669"/>
    <property type="project" value="UniProtKB-EC"/>
</dbReference>
<dbReference type="AlphaFoldDB" id="A0A5N0T8E4"/>
<protein>
    <recommendedName>
        <fullName evidence="4">2-amino-4-hydroxy-6-hydroxymethyldihydropteridine pyrophosphokinase</fullName>
        <ecNumber evidence="3">2.7.6.3</ecNumber>
    </recommendedName>
    <alternativeName>
        <fullName evidence="11">6-hydroxymethyl-7,8-dihydropterin pyrophosphokinase</fullName>
    </alternativeName>
    <alternativeName>
        <fullName evidence="12">7,8-dihydro-6-hydroxymethylpterin-pyrophosphokinase</fullName>
    </alternativeName>
</protein>
<evidence type="ECO:0000256" key="3">
    <source>
        <dbReference type="ARBA" id="ARBA00013253"/>
    </source>
</evidence>
<name>A0A5N0T8E4_9GAMM</name>